<comment type="caution">
    <text evidence="2">The sequence shown here is derived from an EMBL/GenBank/DDBJ whole genome shotgun (WGS) entry which is preliminary data.</text>
</comment>
<dbReference type="Proteomes" id="UP001138997">
    <property type="component" value="Unassembled WGS sequence"/>
</dbReference>
<dbReference type="AlphaFoldDB" id="A0A9X1SX55"/>
<organism evidence="2 3">
    <name type="scientific">Kineosporia babensis</name>
    <dbReference type="NCBI Taxonomy" id="499548"/>
    <lineage>
        <taxon>Bacteria</taxon>
        <taxon>Bacillati</taxon>
        <taxon>Actinomycetota</taxon>
        <taxon>Actinomycetes</taxon>
        <taxon>Kineosporiales</taxon>
        <taxon>Kineosporiaceae</taxon>
        <taxon>Kineosporia</taxon>
    </lineage>
</organism>
<dbReference type="EMBL" id="JAJOMB010000002">
    <property type="protein sequence ID" value="MCD5309973.1"/>
    <property type="molecule type" value="Genomic_DNA"/>
</dbReference>
<evidence type="ECO:0000256" key="1">
    <source>
        <dbReference type="SAM" id="MobiDB-lite"/>
    </source>
</evidence>
<keyword evidence="3" id="KW-1185">Reference proteome</keyword>
<sequence length="184" mass="18374">MEFDVIEGERGLKATAVRVIKGRTAAVTPANGATVPSATPVTTPSSIAAGLTAAKPTPSPGLQASATHGPAAQPQAPQPGAAHSPAAQPHSSAANGSSVATATPPVPTPATVAAAASHGAPAIAPQRSVNGTERAVRESITADALSHELVEVCLESVPSMTGEQITQLRRAVLTLARRHGWVSE</sequence>
<evidence type="ECO:0000313" key="2">
    <source>
        <dbReference type="EMBL" id="MCD5309973.1"/>
    </source>
</evidence>
<name>A0A9X1SX55_9ACTN</name>
<gene>
    <name evidence="2" type="ORF">LR394_03640</name>
</gene>
<feature type="compositionally biased region" description="Low complexity" evidence="1">
    <location>
        <begin position="68"/>
        <end position="125"/>
    </location>
</feature>
<feature type="region of interest" description="Disordered" evidence="1">
    <location>
        <begin position="51"/>
        <end position="135"/>
    </location>
</feature>
<proteinExistence type="predicted"/>
<evidence type="ECO:0000313" key="3">
    <source>
        <dbReference type="Proteomes" id="UP001138997"/>
    </source>
</evidence>
<reference evidence="2" key="1">
    <citation type="submission" date="2021-11" db="EMBL/GenBank/DDBJ databases">
        <title>Streptomyces corallinus and Kineosporia corallina sp. nov., two new coral-derived marine actinobacteria.</title>
        <authorList>
            <person name="Buangrab K."/>
            <person name="Sutthacheep M."/>
            <person name="Yeemin T."/>
            <person name="Harunari E."/>
            <person name="Igarashi Y."/>
            <person name="Sripreechasak P."/>
            <person name="Kanchanasin P."/>
            <person name="Tanasupawat S."/>
            <person name="Phongsopitanun W."/>
        </authorList>
    </citation>
    <scope>NUCLEOTIDE SEQUENCE</scope>
    <source>
        <strain evidence="2">JCM 31032</strain>
    </source>
</reference>
<protein>
    <submittedName>
        <fullName evidence="2">Uncharacterized protein</fullName>
    </submittedName>
</protein>
<accession>A0A9X1SX55</accession>